<dbReference type="EMBL" id="JAVDQK010000009">
    <property type="protein sequence ID" value="MDR6219899.1"/>
    <property type="molecule type" value="Genomic_DNA"/>
</dbReference>
<evidence type="ECO:0000313" key="2">
    <source>
        <dbReference type="Proteomes" id="UP001185331"/>
    </source>
</evidence>
<evidence type="ECO:0000313" key="1">
    <source>
        <dbReference type="EMBL" id="MDR6219899.1"/>
    </source>
</evidence>
<dbReference type="RefSeq" id="WP_309855948.1">
    <property type="nucleotide sequence ID" value="NZ_JAVDQJ010000008.1"/>
</dbReference>
<proteinExistence type="predicted"/>
<reference evidence="1" key="1">
    <citation type="submission" date="2023-07" db="EMBL/GenBank/DDBJ databases">
        <title>Sorghum-associated microbial communities from plants grown in Nebraska, USA.</title>
        <authorList>
            <person name="Schachtman D."/>
        </authorList>
    </citation>
    <scope>NUCLEOTIDE SEQUENCE</scope>
    <source>
        <strain evidence="1">BE330</strain>
    </source>
</reference>
<name>A0AAE3XFA7_9DEIO</name>
<gene>
    <name evidence="1" type="ORF">J2Y00_003506</name>
</gene>
<protein>
    <submittedName>
        <fullName evidence="1">Uncharacterized protein</fullName>
    </submittedName>
</protein>
<organism evidence="1 2">
    <name type="scientific">Deinococcus soli</name>
    <name type="common">ex Cha et al. 2016</name>
    <dbReference type="NCBI Taxonomy" id="1309411"/>
    <lineage>
        <taxon>Bacteria</taxon>
        <taxon>Thermotogati</taxon>
        <taxon>Deinococcota</taxon>
        <taxon>Deinococci</taxon>
        <taxon>Deinococcales</taxon>
        <taxon>Deinococcaceae</taxon>
        <taxon>Deinococcus</taxon>
    </lineage>
</organism>
<comment type="caution">
    <text evidence="1">The sequence shown here is derived from an EMBL/GenBank/DDBJ whole genome shotgun (WGS) entry which is preliminary data.</text>
</comment>
<dbReference type="Proteomes" id="UP001185331">
    <property type="component" value="Unassembled WGS sequence"/>
</dbReference>
<accession>A0AAE3XFA7</accession>
<sequence>MPAIVRGPPRSIEQFSEFRHQNNGLLMPPFSILLGNIHSRRICHKEQLFMADAVERWA</sequence>
<dbReference type="AlphaFoldDB" id="A0AAE3XFA7"/>